<evidence type="ECO:0000313" key="3">
    <source>
        <dbReference type="Proteomes" id="UP000002774"/>
    </source>
</evidence>
<accession>H1Y0M4</accession>
<evidence type="ECO:0000313" key="2">
    <source>
        <dbReference type="EMBL" id="EHQ28764.1"/>
    </source>
</evidence>
<keyword evidence="3" id="KW-1185">Reference proteome</keyword>
<dbReference type="SUPFAM" id="SSF51206">
    <property type="entry name" value="cAMP-binding domain-like"/>
    <property type="match status" value="1"/>
</dbReference>
<dbReference type="Gene3D" id="2.60.120.10">
    <property type="entry name" value="Jelly Rolls"/>
    <property type="match status" value="1"/>
</dbReference>
<dbReference type="Proteomes" id="UP000002774">
    <property type="component" value="Chromosome"/>
</dbReference>
<name>H1Y0M4_9SPHI</name>
<organism evidence="2 3">
    <name type="scientific">Mucilaginibacter paludis DSM 18603</name>
    <dbReference type="NCBI Taxonomy" id="714943"/>
    <lineage>
        <taxon>Bacteria</taxon>
        <taxon>Pseudomonadati</taxon>
        <taxon>Bacteroidota</taxon>
        <taxon>Sphingobacteriia</taxon>
        <taxon>Sphingobacteriales</taxon>
        <taxon>Sphingobacteriaceae</taxon>
        <taxon>Mucilaginibacter</taxon>
    </lineage>
</organism>
<protein>
    <submittedName>
        <fullName evidence="2">Cyclic nucleotide-binding protein</fullName>
    </submittedName>
</protein>
<feature type="domain" description="Cyclic nucleotide-binding" evidence="1">
    <location>
        <begin position="10"/>
        <end position="113"/>
    </location>
</feature>
<dbReference type="HOGENOM" id="CLU_075053_9_2_10"/>
<dbReference type="eggNOG" id="COG0664">
    <property type="taxonomic scope" value="Bacteria"/>
</dbReference>
<dbReference type="STRING" id="714943.Mucpa_4679"/>
<reference evidence="2" key="1">
    <citation type="submission" date="2011-09" db="EMBL/GenBank/DDBJ databases">
        <title>The permanent draft genome of Mucilaginibacter paludis DSM 18603.</title>
        <authorList>
            <consortium name="US DOE Joint Genome Institute (JGI-PGF)"/>
            <person name="Lucas S."/>
            <person name="Han J."/>
            <person name="Lapidus A."/>
            <person name="Bruce D."/>
            <person name="Goodwin L."/>
            <person name="Pitluck S."/>
            <person name="Peters L."/>
            <person name="Kyrpides N."/>
            <person name="Mavromatis K."/>
            <person name="Ivanova N."/>
            <person name="Mikhailova N."/>
            <person name="Held B."/>
            <person name="Detter J.C."/>
            <person name="Tapia R."/>
            <person name="Han C."/>
            <person name="Land M."/>
            <person name="Hauser L."/>
            <person name="Markowitz V."/>
            <person name="Cheng J.-F."/>
            <person name="Hugenholtz P."/>
            <person name="Woyke T."/>
            <person name="Wu D."/>
            <person name="Tindall B."/>
            <person name="Brambilla E."/>
            <person name="Klenk H.-P."/>
            <person name="Eisen J.A."/>
        </authorList>
    </citation>
    <scope>NUCLEOTIDE SEQUENCE [LARGE SCALE GENOMIC DNA]</scope>
    <source>
        <strain evidence="2">DSM 18603</strain>
    </source>
</reference>
<dbReference type="InterPro" id="IPR014710">
    <property type="entry name" value="RmlC-like_jellyroll"/>
</dbReference>
<proteinExistence type="predicted"/>
<dbReference type="EMBL" id="CM001403">
    <property type="protein sequence ID" value="EHQ28764.1"/>
    <property type="molecule type" value="Genomic_DNA"/>
</dbReference>
<evidence type="ECO:0000259" key="1">
    <source>
        <dbReference type="PROSITE" id="PS50042"/>
    </source>
</evidence>
<dbReference type="InterPro" id="IPR000595">
    <property type="entry name" value="cNMP-bd_dom"/>
</dbReference>
<dbReference type="InterPro" id="IPR018490">
    <property type="entry name" value="cNMP-bd_dom_sf"/>
</dbReference>
<dbReference type="OrthoDB" id="663011at2"/>
<gene>
    <name evidence="2" type="ORF">Mucpa_4679</name>
</gene>
<dbReference type="AlphaFoldDB" id="H1Y0M4"/>
<dbReference type="RefSeq" id="WP_008509678.1">
    <property type="nucleotide sequence ID" value="NZ_CM001403.1"/>
</dbReference>
<dbReference type="PROSITE" id="PS50042">
    <property type="entry name" value="CNMP_BINDING_3"/>
    <property type="match status" value="1"/>
</dbReference>
<sequence>MNTFSAFMNQFVCLSEENRMVMESKLRTKQYVKGELMLLQGNICDKIIFIVKGRSRSYYTDFTGKTFTWYFHFNDHHSRFENFFAIDYQSFLTQTPSKLNVEALTDIEAIVIDYKEAIPLTSLHVDFEKQSKLVTEQAYIATHNRSLSLLTLSASQRYEQLLAEEPYLLHKFASHYIASYLGVTPQSLSRIKGDI</sequence>